<dbReference type="InterPro" id="IPR005064">
    <property type="entry name" value="BUG"/>
</dbReference>
<dbReference type="RefSeq" id="WP_261499779.1">
    <property type="nucleotide sequence ID" value="NZ_JAODYH010000004.1"/>
</dbReference>
<dbReference type="Gene3D" id="3.40.190.10">
    <property type="entry name" value="Periplasmic binding protein-like II"/>
    <property type="match status" value="1"/>
</dbReference>
<proteinExistence type="inferred from homology"/>
<dbReference type="Gene3D" id="3.40.190.150">
    <property type="entry name" value="Bordetella uptake gene, domain 1"/>
    <property type="match status" value="1"/>
</dbReference>
<dbReference type="SUPFAM" id="SSF53850">
    <property type="entry name" value="Periplasmic binding protein-like II"/>
    <property type="match status" value="1"/>
</dbReference>
<evidence type="ECO:0000313" key="3">
    <source>
        <dbReference type="EMBL" id="MCT9810669.1"/>
    </source>
</evidence>
<name>A0ABT2PJL1_9BURK</name>
<dbReference type="PIRSF" id="PIRSF017082">
    <property type="entry name" value="YflP"/>
    <property type="match status" value="1"/>
</dbReference>
<feature type="chain" id="PRO_5047175758" evidence="2">
    <location>
        <begin position="20"/>
        <end position="322"/>
    </location>
</feature>
<dbReference type="PANTHER" id="PTHR42928">
    <property type="entry name" value="TRICARBOXYLATE-BINDING PROTEIN"/>
    <property type="match status" value="1"/>
</dbReference>
<dbReference type="Pfam" id="PF03401">
    <property type="entry name" value="TctC"/>
    <property type="match status" value="1"/>
</dbReference>
<comment type="caution">
    <text evidence="3">The sequence shown here is derived from an EMBL/GenBank/DDBJ whole genome shotgun (WGS) entry which is preliminary data.</text>
</comment>
<comment type="similarity">
    <text evidence="1">Belongs to the UPF0065 (bug) family.</text>
</comment>
<dbReference type="CDD" id="cd13578">
    <property type="entry name" value="PBP2_Bug27"/>
    <property type="match status" value="1"/>
</dbReference>
<protein>
    <submittedName>
        <fullName evidence="3">Tripartite tricarboxylate transporter substrate binding protein</fullName>
    </submittedName>
</protein>
<reference evidence="3 4" key="1">
    <citation type="submission" date="2022-09" db="EMBL/GenBank/DDBJ databases">
        <title>Draft genome of isolate Be4.</title>
        <authorList>
            <person name="Sanchez-Castro I."/>
            <person name="Martinez-Rodriguez P."/>
            <person name="Descostes M."/>
            <person name="Merroun M."/>
        </authorList>
    </citation>
    <scope>NUCLEOTIDE SEQUENCE [LARGE SCALE GENOMIC DNA]</scope>
    <source>
        <strain evidence="3 4">Be4</strain>
    </source>
</reference>
<keyword evidence="4" id="KW-1185">Reference proteome</keyword>
<gene>
    <name evidence="3" type="ORF">N0K08_08490</name>
</gene>
<dbReference type="EMBL" id="JAODYH010000004">
    <property type="protein sequence ID" value="MCT9810669.1"/>
    <property type="molecule type" value="Genomic_DNA"/>
</dbReference>
<evidence type="ECO:0000256" key="1">
    <source>
        <dbReference type="ARBA" id="ARBA00006987"/>
    </source>
</evidence>
<dbReference type="PANTHER" id="PTHR42928:SF5">
    <property type="entry name" value="BLR1237 PROTEIN"/>
    <property type="match status" value="1"/>
</dbReference>
<evidence type="ECO:0000256" key="2">
    <source>
        <dbReference type="SAM" id="SignalP"/>
    </source>
</evidence>
<accession>A0ABT2PJL1</accession>
<dbReference type="InterPro" id="IPR042100">
    <property type="entry name" value="Bug_dom1"/>
</dbReference>
<evidence type="ECO:0000313" key="4">
    <source>
        <dbReference type="Proteomes" id="UP001525968"/>
    </source>
</evidence>
<sequence length="322" mass="34806">MTRLLHGLGFFLAAFTALAGAQERYPERPVTLVVPTPPAGGTDIVGRLIADRLGKILQQSFIVENKPGANGVLGTDSVAHAKPDGYRLLLTYAAAHVVNPYLLKKMPYDALKDFAPIAQVSRGGNVLLVNPQLPVKTVKEFVDYVRARPDQLNYCSWGTGSGGHLTMENLKQQAGLVMTHAPYKGAMPCVQDIMAGQVQAGFADVTSTIGLVQTGKVRAIALSGPTRLPNFPDVPTLNEAGYPFSNYAWYGVFAPAGTPRPIVQKLNAAMQQMLQEPATAKRLAELNFTDLPLTTPEQFASVVQQDMAQWGVLVRKLDLQPE</sequence>
<feature type="signal peptide" evidence="2">
    <location>
        <begin position="1"/>
        <end position="19"/>
    </location>
</feature>
<organism evidence="3 4">
    <name type="scientific">Acidovorax bellezanensis</name>
    <dbReference type="NCBI Taxonomy" id="2976702"/>
    <lineage>
        <taxon>Bacteria</taxon>
        <taxon>Pseudomonadati</taxon>
        <taxon>Pseudomonadota</taxon>
        <taxon>Betaproteobacteria</taxon>
        <taxon>Burkholderiales</taxon>
        <taxon>Comamonadaceae</taxon>
        <taxon>Acidovorax</taxon>
    </lineage>
</organism>
<keyword evidence="2" id="KW-0732">Signal</keyword>
<dbReference type="Proteomes" id="UP001525968">
    <property type="component" value="Unassembled WGS sequence"/>
</dbReference>